<dbReference type="PANTHER" id="PTHR16206">
    <property type="entry name" value="DEP DOMAIN-CONTAINING"/>
    <property type="match status" value="1"/>
</dbReference>
<dbReference type="InterPro" id="IPR000591">
    <property type="entry name" value="DEP_dom"/>
</dbReference>
<dbReference type="SUPFAM" id="SSF46785">
    <property type="entry name" value="Winged helix' DNA-binding domain"/>
    <property type="match status" value="1"/>
</dbReference>
<keyword evidence="3" id="KW-1185">Reference proteome</keyword>
<dbReference type="PANTHER" id="PTHR16206:SF19">
    <property type="entry name" value="DEP DOMAIN-CONTAINING PROTEIN"/>
    <property type="match status" value="1"/>
</dbReference>
<dbReference type="PROSITE" id="PS50186">
    <property type="entry name" value="DEP"/>
    <property type="match status" value="1"/>
</dbReference>
<dbReference type="Gene3D" id="1.10.10.10">
    <property type="entry name" value="Winged helix-like DNA-binding domain superfamily/Winged helix DNA-binding domain"/>
    <property type="match status" value="1"/>
</dbReference>
<sequence>MRHYDNCFTGADAVDVVLTYLLSDKNTFSNDLSRDKAIKLCQSLMERNVFSPVSCRTSEIKIRFDDSYNTLYRFVGKAAVSKNDESFTVIESGSDEENDCSIMNDTRDEDIDHTEKLRINPEVEPDLIGDDVICNPIAVNNKQGHILQEILSIHKSFKRRKSRSSIKSDTSMLMRSMSEKHDVSPEVYNLTYCILFFQLDNETTILNTFTDNIFKHKVVAPKLSRVLVGFMVHRLDDIFTVPKEIRDRVLARIEDVKSGEVSPVRDNTYCRQVSVDEYDKQAEECTQNALVSLMNNILDDTKLSLKDKKQRLKQFQKYHPNLYSKHFSGML</sequence>
<name>A0ABQ9F0U9_TEGGR</name>
<evidence type="ECO:0000313" key="3">
    <source>
        <dbReference type="Proteomes" id="UP001217089"/>
    </source>
</evidence>
<dbReference type="EMBL" id="JARBDR010000607">
    <property type="protein sequence ID" value="KAJ8311033.1"/>
    <property type="molecule type" value="Genomic_DNA"/>
</dbReference>
<dbReference type="SMART" id="SM00049">
    <property type="entry name" value="DEP"/>
    <property type="match status" value="1"/>
</dbReference>
<comment type="caution">
    <text evidence="2">The sequence shown here is derived from an EMBL/GenBank/DDBJ whole genome shotgun (WGS) entry which is preliminary data.</text>
</comment>
<protein>
    <recommendedName>
        <fullName evidence="1">DEP domain-containing protein</fullName>
    </recommendedName>
</protein>
<dbReference type="Proteomes" id="UP001217089">
    <property type="component" value="Unassembled WGS sequence"/>
</dbReference>
<proteinExistence type="predicted"/>
<accession>A0ABQ9F0U9</accession>
<dbReference type="InterPro" id="IPR036390">
    <property type="entry name" value="WH_DNA-bd_sf"/>
</dbReference>
<feature type="domain" description="DEP" evidence="1">
    <location>
        <begin position="1"/>
        <end position="76"/>
    </location>
</feature>
<organism evidence="2 3">
    <name type="scientific">Tegillarca granosa</name>
    <name type="common">Malaysian cockle</name>
    <name type="synonym">Anadara granosa</name>
    <dbReference type="NCBI Taxonomy" id="220873"/>
    <lineage>
        <taxon>Eukaryota</taxon>
        <taxon>Metazoa</taxon>
        <taxon>Spiralia</taxon>
        <taxon>Lophotrochozoa</taxon>
        <taxon>Mollusca</taxon>
        <taxon>Bivalvia</taxon>
        <taxon>Autobranchia</taxon>
        <taxon>Pteriomorphia</taxon>
        <taxon>Arcoida</taxon>
        <taxon>Arcoidea</taxon>
        <taxon>Arcidae</taxon>
        <taxon>Tegillarca</taxon>
    </lineage>
</organism>
<gene>
    <name evidence="2" type="ORF">KUTeg_011417</name>
</gene>
<evidence type="ECO:0000313" key="2">
    <source>
        <dbReference type="EMBL" id="KAJ8311033.1"/>
    </source>
</evidence>
<dbReference type="InterPro" id="IPR036388">
    <property type="entry name" value="WH-like_DNA-bd_sf"/>
</dbReference>
<evidence type="ECO:0000259" key="1">
    <source>
        <dbReference type="PROSITE" id="PS50186"/>
    </source>
</evidence>
<reference evidence="2 3" key="1">
    <citation type="submission" date="2022-12" db="EMBL/GenBank/DDBJ databases">
        <title>Chromosome-level genome of Tegillarca granosa.</title>
        <authorList>
            <person name="Kim J."/>
        </authorList>
    </citation>
    <scope>NUCLEOTIDE SEQUENCE [LARGE SCALE GENOMIC DNA]</scope>
    <source>
        <strain evidence="2">Teg-2019</strain>
        <tissue evidence="2">Adductor muscle</tissue>
    </source>
</reference>
<dbReference type="Pfam" id="PF00610">
    <property type="entry name" value="DEP"/>
    <property type="match status" value="1"/>
</dbReference>